<dbReference type="AlphaFoldDB" id="A0A0D2GYZ6"/>
<evidence type="ECO:0008006" key="4">
    <source>
        <dbReference type="Google" id="ProtNLM"/>
    </source>
</evidence>
<evidence type="ECO:0000313" key="3">
    <source>
        <dbReference type="Proteomes" id="UP000053029"/>
    </source>
</evidence>
<proteinExistence type="predicted"/>
<reference evidence="2 3" key="1">
    <citation type="submission" date="2015-01" db="EMBL/GenBank/DDBJ databases">
        <title>The Genome Sequence of Fonsecaea pedrosoi CBS 271.37.</title>
        <authorList>
            <consortium name="The Broad Institute Genomics Platform"/>
            <person name="Cuomo C."/>
            <person name="de Hoog S."/>
            <person name="Gorbushina A."/>
            <person name="Stielow B."/>
            <person name="Teixiera M."/>
            <person name="Abouelleil A."/>
            <person name="Chapman S.B."/>
            <person name="Priest M."/>
            <person name="Young S.K."/>
            <person name="Wortman J."/>
            <person name="Nusbaum C."/>
            <person name="Birren B."/>
        </authorList>
    </citation>
    <scope>NUCLEOTIDE SEQUENCE [LARGE SCALE GENOMIC DNA]</scope>
    <source>
        <strain evidence="2 3">CBS 271.37</strain>
    </source>
</reference>
<dbReference type="InterPro" id="IPR052780">
    <property type="entry name" value="AAA_Catabolism_Regulators"/>
</dbReference>
<feature type="region of interest" description="Disordered" evidence="1">
    <location>
        <begin position="1"/>
        <end position="32"/>
    </location>
</feature>
<gene>
    <name evidence="2" type="ORF">Z517_07471</name>
</gene>
<dbReference type="EMBL" id="KN846973">
    <property type="protein sequence ID" value="KIW77639.1"/>
    <property type="molecule type" value="Genomic_DNA"/>
</dbReference>
<organism evidence="2 3">
    <name type="scientific">Fonsecaea pedrosoi CBS 271.37</name>
    <dbReference type="NCBI Taxonomy" id="1442368"/>
    <lineage>
        <taxon>Eukaryota</taxon>
        <taxon>Fungi</taxon>
        <taxon>Dikarya</taxon>
        <taxon>Ascomycota</taxon>
        <taxon>Pezizomycotina</taxon>
        <taxon>Eurotiomycetes</taxon>
        <taxon>Chaetothyriomycetidae</taxon>
        <taxon>Chaetothyriales</taxon>
        <taxon>Herpotrichiellaceae</taxon>
        <taxon>Fonsecaea</taxon>
    </lineage>
</organism>
<dbReference type="VEuPathDB" id="FungiDB:Z517_07471"/>
<dbReference type="STRING" id="1442368.A0A0D2GYZ6"/>
<evidence type="ECO:0000256" key="1">
    <source>
        <dbReference type="SAM" id="MobiDB-lite"/>
    </source>
</evidence>
<dbReference type="HOGENOM" id="CLU_787631_0_0_1"/>
<protein>
    <recommendedName>
        <fullName evidence="4">Transcription factor domain-containing protein</fullName>
    </recommendedName>
</protein>
<dbReference type="GeneID" id="25306961"/>
<dbReference type="PANTHER" id="PTHR31644">
    <property type="entry name" value="TRANSCRIPTIONAL ACTIVATOR ARO80-RELATED"/>
    <property type="match status" value="1"/>
</dbReference>
<evidence type="ECO:0000313" key="2">
    <source>
        <dbReference type="EMBL" id="KIW77639.1"/>
    </source>
</evidence>
<dbReference type="GO" id="GO:0000981">
    <property type="term" value="F:DNA-binding transcription factor activity, RNA polymerase II-specific"/>
    <property type="evidence" value="ECO:0007669"/>
    <property type="project" value="TreeGrafter"/>
</dbReference>
<accession>A0A0D2GYZ6</accession>
<dbReference type="RefSeq" id="XP_013281447.1">
    <property type="nucleotide sequence ID" value="XM_013425993.1"/>
</dbReference>
<name>A0A0D2GYZ6_9EURO</name>
<sequence length="352" mass="39384">MGSFEPVAGSREEATTTPSSRGSHGHRQIPSYDQQMASQTLATFPLRNTSDAIRLLDQDRASFGSEQSDNVDVLGVGASRPQFFLLREGFIDESTLFRLFNFYLGSLHPMMPLIPYERRPTTSEQILTMAAREPHFVAAILVVTTGLLGEYTLHHHLWQRVERLFAQVAIMGTNESLEMIEGLLLLSGTTTLVPKSISARAMLKYCAEYPPNMGHSKGLGFEDRMCWMTVGTVSQGTPSSRFPILASSLIKAVRLGYLRGLEQLVMQPDDIEEKFADDRGRGKIVWTCKAILRPTMSARPANQSHNLQIAIVSIDKYQFVLENHFGIEVRQSPLGTPPLSRTYRKLCEDIFC</sequence>
<dbReference type="GO" id="GO:0005634">
    <property type="term" value="C:nucleus"/>
    <property type="evidence" value="ECO:0007669"/>
    <property type="project" value="TreeGrafter"/>
</dbReference>
<dbReference type="Proteomes" id="UP000053029">
    <property type="component" value="Unassembled WGS sequence"/>
</dbReference>
<keyword evidence="3" id="KW-1185">Reference proteome</keyword>
<dbReference type="PANTHER" id="PTHR31644:SF1">
    <property type="entry name" value="ZN(II)2CYS6 TRANSCRIPTION FACTOR (EUROFUNG)"/>
    <property type="match status" value="1"/>
</dbReference>